<accession>A0A851GI47</accession>
<dbReference type="PANTHER" id="PTHR42693">
    <property type="entry name" value="ARYLSULFATASE FAMILY MEMBER"/>
    <property type="match status" value="1"/>
</dbReference>
<dbReference type="GO" id="GO:0016740">
    <property type="term" value="F:transferase activity"/>
    <property type="evidence" value="ECO:0007669"/>
    <property type="project" value="UniProtKB-KW"/>
</dbReference>
<reference evidence="7 8" key="1">
    <citation type="submission" date="2020-07" db="EMBL/GenBank/DDBJ databases">
        <title>Roseicoccus Jingziensis gen. nov., sp. nov., isolated from coastal seawater.</title>
        <authorList>
            <person name="Feng X."/>
        </authorList>
    </citation>
    <scope>NUCLEOTIDE SEQUENCE [LARGE SCALE GENOMIC DNA]</scope>
    <source>
        <strain evidence="7 8">N1E253</strain>
    </source>
</reference>
<dbReference type="Gene3D" id="3.40.720.10">
    <property type="entry name" value="Alkaline Phosphatase, subunit A"/>
    <property type="match status" value="1"/>
</dbReference>
<dbReference type="InterPro" id="IPR000917">
    <property type="entry name" value="Sulfatase_N"/>
</dbReference>
<dbReference type="PANTHER" id="PTHR42693:SF53">
    <property type="entry name" value="ENDO-4-O-SULFATASE"/>
    <property type="match status" value="1"/>
</dbReference>
<keyword evidence="7" id="KW-0808">Transferase</keyword>
<keyword evidence="8" id="KW-1185">Reference proteome</keyword>
<evidence type="ECO:0000313" key="8">
    <source>
        <dbReference type="Proteomes" id="UP000557872"/>
    </source>
</evidence>
<comment type="caution">
    <text evidence="7">The sequence shown here is derived from an EMBL/GenBank/DDBJ whole genome shotgun (WGS) entry which is preliminary data.</text>
</comment>
<keyword evidence="2" id="KW-0479">Metal-binding</keyword>
<comment type="similarity">
    <text evidence="1">Belongs to the sulfatase family.</text>
</comment>
<dbReference type="SUPFAM" id="SSF53649">
    <property type="entry name" value="Alkaline phosphatase-like"/>
    <property type="match status" value="1"/>
</dbReference>
<dbReference type="InterPro" id="IPR024607">
    <property type="entry name" value="Sulfatase_CS"/>
</dbReference>
<feature type="domain" description="Sulfatase N-terminal" evidence="6">
    <location>
        <begin position="22"/>
        <end position="336"/>
    </location>
</feature>
<organism evidence="7 8">
    <name type="scientific">Oceaniferula marina</name>
    <dbReference type="NCBI Taxonomy" id="2748318"/>
    <lineage>
        <taxon>Bacteria</taxon>
        <taxon>Pseudomonadati</taxon>
        <taxon>Verrucomicrobiota</taxon>
        <taxon>Verrucomicrobiia</taxon>
        <taxon>Verrucomicrobiales</taxon>
        <taxon>Verrucomicrobiaceae</taxon>
        <taxon>Oceaniferula</taxon>
    </lineage>
</organism>
<protein>
    <submittedName>
        <fullName evidence="7">Sulfatase-like hydrolase/transferase</fullName>
    </submittedName>
</protein>
<evidence type="ECO:0000256" key="5">
    <source>
        <dbReference type="SAM" id="SignalP"/>
    </source>
</evidence>
<sequence length="436" mass="48631">MKLLIALSSILFALQVMAADKPNVILIMADDLGYADLSCYGSQLIETPVLDKLATGGVRCTDFHSNGAVCSPTRAALITGRYQQRSGVTGVITAKSHRHAGLATNEWTVAEAMKSLGYRTAMFGKWHLGYQAKFNPVKQGFDEFRGFVSGNVDYHRHIDQEGYADWWVQDELKDEPGYITDLISQHGVDFIKRNKDRPFFLMLTHGAPHYPLQGRKTPGHRVVGKPHGKQPRQVLENPQAIYKEMVEVMDEGIGKLVTELERLQIRKNTLIVFCSDNGPARSGSAGVLKGKKGSIWEGGHRVCGIFNWPEHLEQGQTCHQTMMTMDLFPTFVSLAGGKVEDKRELDGVDILPALQGKPLAPRTLFWSTGRGVAVRQGDFKLVLDKKKVLLYNLKQDVGEQSDLSKTKPEQTQKLLSLLKDWKRDVAQDSSSKMKPK</sequence>
<dbReference type="InterPro" id="IPR050738">
    <property type="entry name" value="Sulfatase"/>
</dbReference>
<dbReference type="Gene3D" id="3.30.1120.10">
    <property type="match status" value="1"/>
</dbReference>
<dbReference type="EMBL" id="JACBAZ010000001">
    <property type="protein sequence ID" value="NWK54300.1"/>
    <property type="molecule type" value="Genomic_DNA"/>
</dbReference>
<evidence type="ECO:0000259" key="6">
    <source>
        <dbReference type="Pfam" id="PF00884"/>
    </source>
</evidence>
<dbReference type="RefSeq" id="WP_178930836.1">
    <property type="nucleotide sequence ID" value="NZ_JACBAZ010000001.1"/>
</dbReference>
<evidence type="ECO:0000256" key="3">
    <source>
        <dbReference type="ARBA" id="ARBA00022801"/>
    </source>
</evidence>
<dbReference type="PROSITE" id="PS00523">
    <property type="entry name" value="SULFATASE_1"/>
    <property type="match status" value="1"/>
</dbReference>
<dbReference type="AlphaFoldDB" id="A0A851GI47"/>
<proteinExistence type="inferred from homology"/>
<dbReference type="Pfam" id="PF00884">
    <property type="entry name" value="Sulfatase"/>
    <property type="match status" value="1"/>
</dbReference>
<keyword evidence="4" id="KW-0106">Calcium</keyword>
<name>A0A851GI47_9BACT</name>
<evidence type="ECO:0000256" key="4">
    <source>
        <dbReference type="ARBA" id="ARBA00022837"/>
    </source>
</evidence>
<feature type="chain" id="PRO_5032825276" evidence="5">
    <location>
        <begin position="19"/>
        <end position="436"/>
    </location>
</feature>
<evidence type="ECO:0000256" key="2">
    <source>
        <dbReference type="ARBA" id="ARBA00022723"/>
    </source>
</evidence>
<dbReference type="Proteomes" id="UP000557872">
    <property type="component" value="Unassembled WGS sequence"/>
</dbReference>
<gene>
    <name evidence="7" type="ORF">HW115_01660</name>
</gene>
<keyword evidence="5" id="KW-0732">Signal</keyword>
<evidence type="ECO:0000313" key="7">
    <source>
        <dbReference type="EMBL" id="NWK54300.1"/>
    </source>
</evidence>
<keyword evidence="3 7" id="KW-0378">Hydrolase</keyword>
<dbReference type="GO" id="GO:0004065">
    <property type="term" value="F:arylsulfatase activity"/>
    <property type="evidence" value="ECO:0007669"/>
    <property type="project" value="TreeGrafter"/>
</dbReference>
<dbReference type="InterPro" id="IPR017850">
    <property type="entry name" value="Alkaline_phosphatase_core_sf"/>
</dbReference>
<feature type="signal peptide" evidence="5">
    <location>
        <begin position="1"/>
        <end position="18"/>
    </location>
</feature>
<dbReference type="GO" id="GO:0046872">
    <property type="term" value="F:metal ion binding"/>
    <property type="evidence" value="ECO:0007669"/>
    <property type="project" value="UniProtKB-KW"/>
</dbReference>
<evidence type="ECO:0000256" key="1">
    <source>
        <dbReference type="ARBA" id="ARBA00008779"/>
    </source>
</evidence>